<evidence type="ECO:0000313" key="4">
    <source>
        <dbReference type="EMBL" id="PPK95942.1"/>
    </source>
</evidence>
<keyword evidence="3" id="KW-0175">Coiled coil</keyword>
<evidence type="ECO:0000256" key="2">
    <source>
        <dbReference type="ARBA" id="ARBA00022803"/>
    </source>
</evidence>
<keyword evidence="5" id="KW-1185">Reference proteome</keyword>
<sequence>MNTLVRRLALAGGTLGLGLALFTVGSVALGDDEPARAPGGGGEVARVSTARPGPLQALQSRVERLPGDWVAWAALGSAYVEQARVSGDAGLYLQAEKAFAESLRVQPEDNAKALTGQAGLAAARHDFTAAVDLARRSLEINAYDASAYGVLTDGLVELGRYEEAEVALQRMADLNPDGSVLTRVSYLRELRGDGAGARAALEQARDMAHSPAGAAFAAFYLGELAFNSGDLDTAEARYGEAAALDPGWLPPVAGSAKVAAARGDVERAEADYRRVLEALPLPQYASEFGDLLAATGRTEDAQEQYAVVEAQIQLIEANGGRADLEAALFAADHGDPAKALELAQAEHRVRQTIHTEDALAWALHLNGRHAEALPHAENALRLGTRSASFHFHKGMIEAALHLDDRARESLRTALAINPHFSLLQAPTARAELARLGVPG</sequence>
<keyword evidence="2" id="KW-0802">TPR repeat</keyword>
<evidence type="ECO:0000256" key="3">
    <source>
        <dbReference type="SAM" id="Coils"/>
    </source>
</evidence>
<gene>
    <name evidence="4" type="ORF">CLV92_10537</name>
</gene>
<proteinExistence type="predicted"/>
<dbReference type="Proteomes" id="UP000239485">
    <property type="component" value="Unassembled WGS sequence"/>
</dbReference>
<dbReference type="RefSeq" id="WP_104432338.1">
    <property type="nucleotide sequence ID" value="NZ_PTJD01000005.1"/>
</dbReference>
<dbReference type="OrthoDB" id="5477158at2"/>
<dbReference type="SMART" id="SM00028">
    <property type="entry name" value="TPR"/>
    <property type="match status" value="6"/>
</dbReference>
<dbReference type="EMBL" id="PTJD01000005">
    <property type="protein sequence ID" value="PPK95942.1"/>
    <property type="molecule type" value="Genomic_DNA"/>
</dbReference>
<dbReference type="InterPro" id="IPR050498">
    <property type="entry name" value="Ycf3"/>
</dbReference>
<dbReference type="SUPFAM" id="SSF48452">
    <property type="entry name" value="TPR-like"/>
    <property type="match status" value="2"/>
</dbReference>
<dbReference type="InterPro" id="IPR019734">
    <property type="entry name" value="TPR_rpt"/>
</dbReference>
<dbReference type="Pfam" id="PF13432">
    <property type="entry name" value="TPR_16"/>
    <property type="match status" value="2"/>
</dbReference>
<evidence type="ECO:0000256" key="1">
    <source>
        <dbReference type="ARBA" id="ARBA00022737"/>
    </source>
</evidence>
<organism evidence="4 5">
    <name type="scientific">Kineococcus xinjiangensis</name>
    <dbReference type="NCBI Taxonomy" id="512762"/>
    <lineage>
        <taxon>Bacteria</taxon>
        <taxon>Bacillati</taxon>
        <taxon>Actinomycetota</taxon>
        <taxon>Actinomycetes</taxon>
        <taxon>Kineosporiales</taxon>
        <taxon>Kineosporiaceae</taxon>
        <taxon>Kineococcus</taxon>
    </lineage>
</organism>
<dbReference type="Gene3D" id="1.25.40.10">
    <property type="entry name" value="Tetratricopeptide repeat domain"/>
    <property type="match status" value="3"/>
</dbReference>
<dbReference type="PANTHER" id="PTHR44858:SF1">
    <property type="entry name" value="UDP-N-ACETYLGLUCOSAMINE--PEPTIDE N-ACETYLGLUCOSAMINYLTRANSFERASE SPINDLY-RELATED"/>
    <property type="match status" value="1"/>
</dbReference>
<reference evidence="4 5" key="1">
    <citation type="submission" date="2018-02" db="EMBL/GenBank/DDBJ databases">
        <title>Genomic Encyclopedia of Archaeal and Bacterial Type Strains, Phase II (KMG-II): from individual species to whole genera.</title>
        <authorList>
            <person name="Goeker M."/>
        </authorList>
    </citation>
    <scope>NUCLEOTIDE SEQUENCE [LARGE SCALE GENOMIC DNA]</scope>
    <source>
        <strain evidence="4 5">DSM 22857</strain>
    </source>
</reference>
<feature type="coiled-coil region" evidence="3">
    <location>
        <begin position="258"/>
        <end position="318"/>
    </location>
</feature>
<dbReference type="InterPro" id="IPR011990">
    <property type="entry name" value="TPR-like_helical_dom_sf"/>
</dbReference>
<dbReference type="AlphaFoldDB" id="A0A2S6INV2"/>
<name>A0A2S6INV2_9ACTN</name>
<dbReference type="PANTHER" id="PTHR44858">
    <property type="entry name" value="TETRATRICOPEPTIDE REPEAT PROTEIN 6"/>
    <property type="match status" value="1"/>
</dbReference>
<protein>
    <submittedName>
        <fullName evidence="4">Flp pilus assembly protein TadD</fullName>
    </submittedName>
</protein>
<keyword evidence="1" id="KW-0677">Repeat</keyword>
<accession>A0A2S6INV2</accession>
<evidence type="ECO:0000313" key="5">
    <source>
        <dbReference type="Proteomes" id="UP000239485"/>
    </source>
</evidence>
<comment type="caution">
    <text evidence="4">The sequence shown here is derived from an EMBL/GenBank/DDBJ whole genome shotgun (WGS) entry which is preliminary data.</text>
</comment>